<name>A0A388K0V4_CHABU</name>
<feature type="region of interest" description="Disordered" evidence="2">
    <location>
        <begin position="375"/>
        <end position="404"/>
    </location>
</feature>
<keyword evidence="1" id="KW-0863">Zinc-finger</keyword>
<dbReference type="GO" id="GO:0003676">
    <property type="term" value="F:nucleic acid binding"/>
    <property type="evidence" value="ECO:0007669"/>
    <property type="project" value="InterPro"/>
</dbReference>
<dbReference type="Gramene" id="GBG63668">
    <property type="protein sequence ID" value="GBG63668"/>
    <property type="gene ID" value="CBR_g38980"/>
</dbReference>
<feature type="region of interest" description="Disordered" evidence="2">
    <location>
        <begin position="1"/>
        <end position="59"/>
    </location>
</feature>
<dbReference type="Proteomes" id="UP000265515">
    <property type="component" value="Unassembled WGS sequence"/>
</dbReference>
<evidence type="ECO:0000313" key="5">
    <source>
        <dbReference type="Proteomes" id="UP000265515"/>
    </source>
</evidence>
<dbReference type="AlphaFoldDB" id="A0A388K0V4"/>
<feature type="compositionally biased region" description="Acidic residues" evidence="2">
    <location>
        <begin position="235"/>
        <end position="247"/>
    </location>
</feature>
<feature type="compositionally biased region" description="Basic and acidic residues" evidence="2">
    <location>
        <begin position="166"/>
        <end position="189"/>
    </location>
</feature>
<organism evidence="4 5">
    <name type="scientific">Chara braunii</name>
    <name type="common">Braun's stonewort</name>
    <dbReference type="NCBI Taxonomy" id="69332"/>
    <lineage>
        <taxon>Eukaryota</taxon>
        <taxon>Viridiplantae</taxon>
        <taxon>Streptophyta</taxon>
        <taxon>Charophyceae</taxon>
        <taxon>Charales</taxon>
        <taxon>Characeae</taxon>
        <taxon>Chara</taxon>
    </lineage>
</organism>
<evidence type="ECO:0000259" key="3">
    <source>
        <dbReference type="PROSITE" id="PS50158"/>
    </source>
</evidence>
<proteinExistence type="predicted"/>
<dbReference type="InterPro" id="IPR001878">
    <property type="entry name" value="Znf_CCHC"/>
</dbReference>
<dbReference type="Pfam" id="PF00098">
    <property type="entry name" value="zf-CCHC"/>
    <property type="match status" value="1"/>
</dbReference>
<dbReference type="OrthoDB" id="425619at2759"/>
<feature type="compositionally biased region" description="Basic and acidic residues" evidence="2">
    <location>
        <begin position="249"/>
        <end position="271"/>
    </location>
</feature>
<feature type="compositionally biased region" description="Basic and acidic residues" evidence="2">
    <location>
        <begin position="150"/>
        <end position="159"/>
    </location>
</feature>
<dbReference type="GO" id="GO:0008270">
    <property type="term" value="F:zinc ion binding"/>
    <property type="evidence" value="ECO:0007669"/>
    <property type="project" value="UniProtKB-KW"/>
</dbReference>
<dbReference type="InterPro" id="IPR036875">
    <property type="entry name" value="Znf_CCHC_sf"/>
</dbReference>
<keyword evidence="5" id="KW-1185">Reference proteome</keyword>
<dbReference type="PROSITE" id="PS50158">
    <property type="entry name" value="ZF_CCHC"/>
    <property type="match status" value="1"/>
</dbReference>
<feature type="compositionally biased region" description="Basic and acidic residues" evidence="2">
    <location>
        <begin position="105"/>
        <end position="115"/>
    </location>
</feature>
<feature type="compositionally biased region" description="Basic and acidic residues" evidence="2">
    <location>
        <begin position="1"/>
        <end position="44"/>
    </location>
</feature>
<feature type="region of interest" description="Disordered" evidence="2">
    <location>
        <begin position="219"/>
        <end position="284"/>
    </location>
</feature>
<keyword evidence="1" id="KW-0862">Zinc</keyword>
<accession>A0A388K0V4</accession>
<comment type="caution">
    <text evidence="4">The sequence shown here is derived from an EMBL/GenBank/DDBJ whole genome shotgun (WGS) entry which is preliminary data.</text>
</comment>
<dbReference type="SUPFAM" id="SSF57756">
    <property type="entry name" value="Retrovirus zinc finger-like domains"/>
    <property type="match status" value="1"/>
</dbReference>
<dbReference type="Gene3D" id="4.10.60.10">
    <property type="entry name" value="Zinc finger, CCHC-type"/>
    <property type="match status" value="1"/>
</dbReference>
<evidence type="ECO:0000313" key="4">
    <source>
        <dbReference type="EMBL" id="GBG63668.1"/>
    </source>
</evidence>
<feature type="region of interest" description="Disordered" evidence="2">
    <location>
        <begin position="139"/>
        <end position="189"/>
    </location>
</feature>
<evidence type="ECO:0000256" key="2">
    <source>
        <dbReference type="SAM" id="MobiDB-lite"/>
    </source>
</evidence>
<dbReference type="EMBL" id="BFEA01000041">
    <property type="protein sequence ID" value="GBG63668.1"/>
    <property type="molecule type" value="Genomic_DNA"/>
</dbReference>
<feature type="region of interest" description="Disordered" evidence="2">
    <location>
        <begin position="71"/>
        <end position="115"/>
    </location>
</feature>
<gene>
    <name evidence="4" type="ORF">CBR_g38980</name>
</gene>
<evidence type="ECO:0000256" key="1">
    <source>
        <dbReference type="PROSITE-ProRule" id="PRU00047"/>
    </source>
</evidence>
<protein>
    <recommendedName>
        <fullName evidence="3">CCHC-type domain-containing protein</fullName>
    </recommendedName>
</protein>
<keyword evidence="1" id="KW-0479">Metal-binding</keyword>
<feature type="domain" description="CCHC-type" evidence="3">
    <location>
        <begin position="64"/>
        <end position="79"/>
    </location>
</feature>
<reference evidence="4 5" key="1">
    <citation type="journal article" date="2018" name="Cell">
        <title>The Chara Genome: Secondary Complexity and Implications for Plant Terrestrialization.</title>
        <authorList>
            <person name="Nishiyama T."/>
            <person name="Sakayama H."/>
            <person name="Vries J.D."/>
            <person name="Buschmann H."/>
            <person name="Saint-Marcoux D."/>
            <person name="Ullrich K.K."/>
            <person name="Haas F.B."/>
            <person name="Vanderstraeten L."/>
            <person name="Becker D."/>
            <person name="Lang D."/>
            <person name="Vosolsobe S."/>
            <person name="Rombauts S."/>
            <person name="Wilhelmsson P.K.I."/>
            <person name="Janitza P."/>
            <person name="Kern R."/>
            <person name="Heyl A."/>
            <person name="Rumpler F."/>
            <person name="Villalobos L.I.A.C."/>
            <person name="Clay J.M."/>
            <person name="Skokan R."/>
            <person name="Toyoda A."/>
            <person name="Suzuki Y."/>
            <person name="Kagoshima H."/>
            <person name="Schijlen E."/>
            <person name="Tajeshwar N."/>
            <person name="Catarino B."/>
            <person name="Hetherington A.J."/>
            <person name="Saltykova A."/>
            <person name="Bonnot C."/>
            <person name="Breuninger H."/>
            <person name="Symeonidi A."/>
            <person name="Radhakrishnan G.V."/>
            <person name="Van Nieuwerburgh F."/>
            <person name="Deforce D."/>
            <person name="Chang C."/>
            <person name="Karol K.G."/>
            <person name="Hedrich R."/>
            <person name="Ulvskov P."/>
            <person name="Glockner G."/>
            <person name="Delwiche C.F."/>
            <person name="Petrasek J."/>
            <person name="Van de Peer Y."/>
            <person name="Friml J."/>
            <person name="Beilby M."/>
            <person name="Dolan L."/>
            <person name="Kohara Y."/>
            <person name="Sugano S."/>
            <person name="Fujiyama A."/>
            <person name="Delaux P.-M."/>
            <person name="Quint M."/>
            <person name="TheiBen G."/>
            <person name="Hagemann M."/>
            <person name="Harholt J."/>
            <person name="Dunand C."/>
            <person name="Zachgo S."/>
            <person name="Langdale J."/>
            <person name="Maumus F."/>
            <person name="Straeten D.V.D."/>
            <person name="Gould S.B."/>
            <person name="Rensing S.A."/>
        </authorList>
    </citation>
    <scope>NUCLEOTIDE SEQUENCE [LARGE SCALE GENOMIC DNA]</scope>
    <source>
        <strain evidence="4 5">S276</strain>
    </source>
</reference>
<sequence>MGSNYRDHGSDDRRDRSWDRGRESGGYDGGRDRRGEGRRERSIERGSSSYTGQREAPNRFAPVCFECGEPGHYRNQCPKLGRDGTSRVVGQRGRSLSPRQQLRYPEPRASLEDPAVKRQIEELAASMAMMKEVFNAETAAKEEKKKKKMEKLEHNKKEEEDAQAAEEARLANQRRAERKEAKLRKEEEDRQLLLKELLMELSLRMGKLDESLQHRYEREVKERAKGKHKAVVSSSDDDDPDSYESEVESLSRKTEKLVISEKRKRGAEKQVGDSPPMVTPAKRTAKRRLQLGCRHQLMKKTPPCKTPGTGRRKIPAASGTIGKLKFVTDNLRELGDMTVEELKKICQSEDVEYEGKKMQAILAIAEKRTHIAYGDEEAKVQGEETGENQVDHGGEEDVVEDSYA</sequence>
<dbReference type="SMART" id="SM00343">
    <property type="entry name" value="ZnF_C2HC"/>
    <property type="match status" value="1"/>
</dbReference>